<dbReference type="SUPFAM" id="SSF56784">
    <property type="entry name" value="HAD-like"/>
    <property type="match status" value="1"/>
</dbReference>
<reference evidence="3 4" key="1">
    <citation type="submission" date="2021-10" db="EMBL/GenBank/DDBJ databases">
        <title>Anaerobic single-cell dispensing facilitates the cultivation of human gut bacteria.</title>
        <authorList>
            <person name="Afrizal A."/>
        </authorList>
    </citation>
    <scope>NUCLEOTIDE SEQUENCE [LARGE SCALE GENOMIC DNA]</scope>
    <source>
        <strain evidence="3 4">CLA-AA-H217</strain>
    </source>
</reference>
<evidence type="ECO:0000256" key="2">
    <source>
        <dbReference type="PIRSR" id="PIRSR610708-1"/>
    </source>
</evidence>
<evidence type="ECO:0000313" key="4">
    <source>
        <dbReference type="Proteomes" id="UP001198612"/>
    </source>
</evidence>
<dbReference type="Pfam" id="PF06941">
    <property type="entry name" value="NT5C"/>
    <property type="match status" value="1"/>
</dbReference>
<dbReference type="AlphaFoldDB" id="A0AAW4WD89"/>
<comment type="similarity">
    <text evidence="1">Belongs to the 5'(3')-deoxyribonucleotidase family.</text>
</comment>
<proteinExistence type="inferred from homology"/>
<keyword evidence="4" id="KW-1185">Reference proteome</keyword>
<dbReference type="InterPro" id="IPR023214">
    <property type="entry name" value="HAD_sf"/>
</dbReference>
<protein>
    <recommendedName>
        <fullName evidence="5">5' nucleotidase, deoxy (Pyrimidine), cytosolic type C protein (NT5C)</fullName>
    </recommendedName>
</protein>
<sequence length="192" mass="23262">MRTDIKTLYIDFDGTLVNTIESIVGLYNEDFKYYKNFNYIRWWDIDTWGFEECNCAPPGYIDLYFNQPRFFEKLKFMQWAQWAVKKLSQYYTIKIVSHGYSPNLKQKESYIKEWFPFAEFIGVNLKEYSDKAHIDMSDGLFIDDSAKNLITSNAKENICFGEIYSWNKEWTGKRMNNWYEIQQYLLEERMEI</sequence>
<feature type="active site" description="Nucleophile" evidence="2">
    <location>
        <position position="11"/>
    </location>
</feature>
<name>A0AAW4WD89_9FIRM</name>
<dbReference type="EMBL" id="JAJEQQ010000018">
    <property type="protein sequence ID" value="MCC2228464.1"/>
    <property type="molecule type" value="Genomic_DNA"/>
</dbReference>
<dbReference type="RefSeq" id="WP_173758522.1">
    <property type="nucleotide sequence ID" value="NZ_JAJEQQ010000018.1"/>
</dbReference>
<dbReference type="GO" id="GO:0009264">
    <property type="term" value="P:deoxyribonucleotide catabolic process"/>
    <property type="evidence" value="ECO:0007669"/>
    <property type="project" value="InterPro"/>
</dbReference>
<evidence type="ECO:0000313" key="3">
    <source>
        <dbReference type="EMBL" id="MCC2228464.1"/>
    </source>
</evidence>
<accession>A0AAW4WD89</accession>
<comment type="caution">
    <text evidence="3">The sequence shown here is derived from an EMBL/GenBank/DDBJ whole genome shotgun (WGS) entry which is preliminary data.</text>
</comment>
<dbReference type="Proteomes" id="UP001198612">
    <property type="component" value="Unassembled WGS sequence"/>
</dbReference>
<feature type="active site" description="Proton donor" evidence="2">
    <location>
        <position position="13"/>
    </location>
</feature>
<dbReference type="GO" id="GO:0008253">
    <property type="term" value="F:5'-nucleotidase activity"/>
    <property type="evidence" value="ECO:0007669"/>
    <property type="project" value="InterPro"/>
</dbReference>
<evidence type="ECO:0008006" key="5">
    <source>
        <dbReference type="Google" id="ProtNLM"/>
    </source>
</evidence>
<dbReference type="InterPro" id="IPR036412">
    <property type="entry name" value="HAD-like_sf"/>
</dbReference>
<dbReference type="Gene3D" id="3.40.50.1000">
    <property type="entry name" value="HAD superfamily/HAD-like"/>
    <property type="match status" value="1"/>
</dbReference>
<evidence type="ECO:0000256" key="1">
    <source>
        <dbReference type="ARBA" id="ARBA00009589"/>
    </source>
</evidence>
<organism evidence="3 4">
    <name type="scientific">Blautia fusiformis</name>
    <dbReference type="NCBI Taxonomy" id="2881264"/>
    <lineage>
        <taxon>Bacteria</taxon>
        <taxon>Bacillati</taxon>
        <taxon>Bacillota</taxon>
        <taxon>Clostridia</taxon>
        <taxon>Lachnospirales</taxon>
        <taxon>Lachnospiraceae</taxon>
        <taxon>Blautia</taxon>
    </lineage>
</organism>
<gene>
    <name evidence="3" type="ORF">LKD40_11715</name>
</gene>
<dbReference type="InterPro" id="IPR010708">
    <property type="entry name" value="5'(3')-deoxyribonucleotidase"/>
</dbReference>